<organism evidence="1 2">
    <name type="scientific">Rhodococcus rhodnii LMG 5362</name>
    <dbReference type="NCBI Taxonomy" id="1273125"/>
    <lineage>
        <taxon>Bacteria</taxon>
        <taxon>Bacillati</taxon>
        <taxon>Actinomycetota</taxon>
        <taxon>Actinomycetes</taxon>
        <taxon>Mycobacteriales</taxon>
        <taxon>Nocardiaceae</taxon>
        <taxon>Rhodococcus</taxon>
    </lineage>
</organism>
<name>R7WJF9_9NOCA</name>
<dbReference type="AlphaFoldDB" id="R7WJF9"/>
<keyword evidence="2" id="KW-1185">Reference proteome</keyword>
<accession>R7WJF9</accession>
<comment type="caution">
    <text evidence="1">The sequence shown here is derived from an EMBL/GenBank/DDBJ whole genome shotgun (WGS) entry which is preliminary data.</text>
</comment>
<gene>
    <name evidence="1" type="ORF">Rrhod_3229</name>
</gene>
<evidence type="ECO:0000313" key="2">
    <source>
        <dbReference type="Proteomes" id="UP000013525"/>
    </source>
</evidence>
<reference evidence="1 2" key="1">
    <citation type="journal article" date="2013" name="Genome Announc.">
        <title>Draft Genome Sequence of Rhodococcus rhodnii Strain LMG5362, a Symbiont of Rhodnius prolixus (Hemiptera, Reduviidae, Triatominae), the Principle Vector of Trypanosoma cruzi.</title>
        <authorList>
            <person name="Pachebat J.A."/>
            <person name="van Keulen G."/>
            <person name="Whitten M.M."/>
            <person name="Girdwood S."/>
            <person name="Del Sol R."/>
            <person name="Dyson P.J."/>
            <person name="Facey P.D."/>
        </authorList>
    </citation>
    <scope>NUCLEOTIDE SEQUENCE [LARGE SCALE GENOMIC DNA]</scope>
    <source>
        <strain evidence="1 2">LMG 5362</strain>
    </source>
</reference>
<dbReference type="Proteomes" id="UP000013525">
    <property type="component" value="Unassembled WGS sequence"/>
</dbReference>
<sequence>MQCVRATPEIPAHPARVRVDDVEDEWQPGS</sequence>
<evidence type="ECO:0000313" key="1">
    <source>
        <dbReference type="EMBL" id="EOM75431.1"/>
    </source>
</evidence>
<protein>
    <submittedName>
        <fullName evidence="1">Uncharacterized protein</fullName>
    </submittedName>
</protein>
<proteinExistence type="predicted"/>
<dbReference type="EMBL" id="APMY01000095">
    <property type="protein sequence ID" value="EOM75431.1"/>
    <property type="molecule type" value="Genomic_DNA"/>
</dbReference>